<organism evidence="1 2">
    <name type="scientific">Sphagnurus paluster</name>
    <dbReference type="NCBI Taxonomy" id="117069"/>
    <lineage>
        <taxon>Eukaryota</taxon>
        <taxon>Fungi</taxon>
        <taxon>Dikarya</taxon>
        <taxon>Basidiomycota</taxon>
        <taxon>Agaricomycotina</taxon>
        <taxon>Agaricomycetes</taxon>
        <taxon>Agaricomycetidae</taxon>
        <taxon>Agaricales</taxon>
        <taxon>Tricholomatineae</taxon>
        <taxon>Lyophyllaceae</taxon>
        <taxon>Sphagnurus</taxon>
    </lineage>
</organism>
<feature type="non-terminal residue" evidence="1">
    <location>
        <position position="1"/>
    </location>
</feature>
<dbReference type="Proteomes" id="UP000717328">
    <property type="component" value="Unassembled WGS sequence"/>
</dbReference>
<sequence>GSSNLHAFGTYRQRNLAQPPTGLHQVFAQLAARTYPVCQRPKPPITGGDPTLQVIAPAIKDTSGHLDVRATSLKTLETVGTAPTVQRALTRSSPLRRATLVPLLNDAPS</sequence>
<proteinExistence type="predicted"/>
<name>A0A9P7FNN3_9AGAR</name>
<comment type="caution">
    <text evidence="1">The sequence shown here is derived from an EMBL/GenBank/DDBJ whole genome shotgun (WGS) entry which is preliminary data.</text>
</comment>
<keyword evidence="2" id="KW-1185">Reference proteome</keyword>
<reference evidence="1" key="1">
    <citation type="submission" date="2021-02" db="EMBL/GenBank/DDBJ databases">
        <authorList>
            <person name="Nieuwenhuis M."/>
            <person name="Van De Peppel L.J.J."/>
        </authorList>
    </citation>
    <scope>NUCLEOTIDE SEQUENCE</scope>
    <source>
        <strain evidence="1">D49</strain>
    </source>
</reference>
<protein>
    <submittedName>
        <fullName evidence="1">Uncharacterized protein</fullName>
    </submittedName>
</protein>
<gene>
    <name evidence="1" type="ORF">H0H81_002335</name>
</gene>
<evidence type="ECO:0000313" key="1">
    <source>
        <dbReference type="EMBL" id="KAG5634340.1"/>
    </source>
</evidence>
<accession>A0A9P7FNN3</accession>
<dbReference type="EMBL" id="JABCKI010006467">
    <property type="protein sequence ID" value="KAG5634340.1"/>
    <property type="molecule type" value="Genomic_DNA"/>
</dbReference>
<dbReference type="AlphaFoldDB" id="A0A9P7FNN3"/>
<evidence type="ECO:0000313" key="2">
    <source>
        <dbReference type="Proteomes" id="UP000717328"/>
    </source>
</evidence>
<reference evidence="1" key="2">
    <citation type="submission" date="2021-10" db="EMBL/GenBank/DDBJ databases">
        <title>Phylogenomics reveals ancestral predisposition of the termite-cultivated fungus Termitomyces towards a domesticated lifestyle.</title>
        <authorList>
            <person name="Auxier B."/>
            <person name="Grum-Grzhimaylo A."/>
            <person name="Cardenas M.E."/>
            <person name="Lodge J.D."/>
            <person name="Laessoe T."/>
            <person name="Pedersen O."/>
            <person name="Smith M.E."/>
            <person name="Kuyper T.W."/>
            <person name="Franco-Molano E.A."/>
            <person name="Baroni T.J."/>
            <person name="Aanen D.K."/>
        </authorList>
    </citation>
    <scope>NUCLEOTIDE SEQUENCE</scope>
    <source>
        <strain evidence="1">D49</strain>
    </source>
</reference>